<evidence type="ECO:0000256" key="4">
    <source>
        <dbReference type="ARBA" id="ARBA00023175"/>
    </source>
</evidence>
<dbReference type="GO" id="GO:0007052">
    <property type="term" value="P:mitotic spindle organization"/>
    <property type="evidence" value="ECO:0007669"/>
    <property type="project" value="TreeGrafter"/>
</dbReference>
<dbReference type="InterPro" id="IPR010994">
    <property type="entry name" value="RuvA_2-like"/>
</dbReference>
<evidence type="ECO:0000256" key="7">
    <source>
        <dbReference type="RuleBase" id="RU000394"/>
    </source>
</evidence>
<dbReference type="PANTHER" id="PTHR47969">
    <property type="entry name" value="CHROMOSOME-ASSOCIATED KINESIN KIF4A-RELATED"/>
    <property type="match status" value="1"/>
</dbReference>
<dbReference type="STRING" id="337451.A0A443NDV3"/>
<evidence type="ECO:0000313" key="10">
    <source>
        <dbReference type="Proteomes" id="UP000283530"/>
    </source>
</evidence>
<comment type="similarity">
    <text evidence="5">Belongs to the TRAFAC class myosin-kinesin ATPase superfamily. Kinesin family. KIN-10 subfamily.</text>
</comment>
<dbReference type="SMART" id="SM00129">
    <property type="entry name" value="KISc"/>
    <property type="match status" value="1"/>
</dbReference>
<evidence type="ECO:0000256" key="1">
    <source>
        <dbReference type="ARBA" id="ARBA00022701"/>
    </source>
</evidence>
<dbReference type="SUPFAM" id="SSF52540">
    <property type="entry name" value="P-loop containing nucleoside triphosphate hydrolases"/>
    <property type="match status" value="1"/>
</dbReference>
<reference evidence="9 10" key="1">
    <citation type="journal article" date="2019" name="Nat. Plants">
        <title>Stout camphor tree genome fills gaps in understanding of flowering plant genome evolution.</title>
        <authorList>
            <person name="Chaw S.M."/>
            <person name="Liu Y.C."/>
            <person name="Wu Y.W."/>
            <person name="Wang H.Y."/>
            <person name="Lin C.I."/>
            <person name="Wu C.S."/>
            <person name="Ke H.M."/>
            <person name="Chang L.Y."/>
            <person name="Hsu C.Y."/>
            <person name="Yang H.T."/>
            <person name="Sudianto E."/>
            <person name="Hsu M.H."/>
            <person name="Wu K.P."/>
            <person name="Wang L.N."/>
            <person name="Leebens-Mack J.H."/>
            <person name="Tsai I.J."/>
        </authorList>
    </citation>
    <scope>NUCLEOTIDE SEQUENCE [LARGE SCALE GENOMIC DNA]</scope>
    <source>
        <strain evidence="10">cv. Chaw 1501</strain>
        <tissue evidence="9">Young leaves</tissue>
    </source>
</reference>
<keyword evidence="10" id="KW-1185">Reference proteome</keyword>
<evidence type="ECO:0000256" key="6">
    <source>
        <dbReference type="PROSITE-ProRule" id="PRU00283"/>
    </source>
</evidence>
<comment type="caution">
    <text evidence="9">The sequence shown here is derived from an EMBL/GenBank/DDBJ whole genome shotgun (WGS) entry which is preliminary data.</text>
</comment>
<sequence>MATSSVPKTPKSATFQALSKLHLSKLASKVRVLVRIRPFLASEIAAKDKIPIPCISVLNPDRDSSEEVTVHIKDQETSRNECYKLDSFFGEGENVGLIFQREVSPVIPGIFHGCNATVFAYGATGSGKTYTMQGTDEHPGLMPLAMSTILSMCENMGGLVEISYYEVYMDRCYDLLEPKAMEISVLEDKDGRVQLKGLSKVPVHSMSEFYEIFSSGIQRRKVAHTGLNDVSSRSHGVLMIVVSSCNDGSKGVVTGKLNLIDLAGNEDNRRTCNEGIRLQESAKINQSLFALSNVIYALNNNEPRVPYRESKLTRILQDSLGGTSRALMIACLNPVSYQEAVHTVSLAARSRQIVNFVSSAQKQDTPKVKVDMEEKLRSWLESKGKTKSIQRIPTPCSPFLGRTPTLINSVKKPNSCRSSAKTTAYHGVSNAKARKLFDSEALITNAVEESFSSNAPASEDSGISNKEESFHQIGESKDCSHATAHDDVLTISKDESCEDHTSTHHYVDQLKLDDTAFLHKTDNENDKDTQGKPSTCLPDACLDKENMITLASNFRVSPPISERIRALQNSIRKVLSPIYSNTNTTPCKDLSSNDRICLVLLDPRTPKTPHVVNCDHDENFGVNDTPLDKFNAQSSSLKSSLIQEYLAFLNTASKEELLALKGIGQKRADYIIHLRETTPQPLKSLSDLEKIGLSSKQVHNMFRSAAKEIFTGMSSKRSSG</sequence>
<evidence type="ECO:0000256" key="3">
    <source>
        <dbReference type="ARBA" id="ARBA00022840"/>
    </source>
</evidence>
<dbReference type="AlphaFoldDB" id="A0A443NDV3"/>
<dbReference type="Proteomes" id="UP000283530">
    <property type="component" value="Unassembled WGS sequence"/>
</dbReference>
<dbReference type="PANTHER" id="PTHR47969:SF9">
    <property type="entry name" value="KINESIN-LIKE PROTEIN"/>
    <property type="match status" value="1"/>
</dbReference>
<dbReference type="InterPro" id="IPR001752">
    <property type="entry name" value="Kinesin_motor_dom"/>
</dbReference>
<feature type="domain" description="Kinesin motor" evidence="8">
    <location>
        <begin position="29"/>
        <end position="353"/>
    </location>
</feature>
<keyword evidence="1 7" id="KW-0493">Microtubule</keyword>
<dbReference type="Gene3D" id="1.10.150.280">
    <property type="entry name" value="AF1531-like domain"/>
    <property type="match status" value="1"/>
</dbReference>
<dbReference type="PROSITE" id="PS50067">
    <property type="entry name" value="KINESIN_MOTOR_2"/>
    <property type="match status" value="1"/>
</dbReference>
<evidence type="ECO:0000256" key="2">
    <source>
        <dbReference type="ARBA" id="ARBA00022741"/>
    </source>
</evidence>
<keyword evidence="2 6" id="KW-0547">Nucleotide-binding</keyword>
<dbReference type="GO" id="GO:0003777">
    <property type="term" value="F:microtubule motor activity"/>
    <property type="evidence" value="ECO:0007669"/>
    <property type="project" value="InterPro"/>
</dbReference>
<organism evidence="9 10">
    <name type="scientific">Cinnamomum micranthum f. kanehirae</name>
    <dbReference type="NCBI Taxonomy" id="337451"/>
    <lineage>
        <taxon>Eukaryota</taxon>
        <taxon>Viridiplantae</taxon>
        <taxon>Streptophyta</taxon>
        <taxon>Embryophyta</taxon>
        <taxon>Tracheophyta</taxon>
        <taxon>Spermatophyta</taxon>
        <taxon>Magnoliopsida</taxon>
        <taxon>Magnoliidae</taxon>
        <taxon>Laurales</taxon>
        <taxon>Lauraceae</taxon>
        <taxon>Cinnamomum</taxon>
    </lineage>
</organism>
<dbReference type="FunFam" id="3.40.850.10:FF:000087">
    <property type="entry name" value="Kinesin-like protein"/>
    <property type="match status" value="1"/>
</dbReference>
<evidence type="ECO:0000313" key="9">
    <source>
        <dbReference type="EMBL" id="RWR76740.1"/>
    </source>
</evidence>
<keyword evidence="3 6" id="KW-0067">ATP-binding</keyword>
<feature type="binding site" evidence="6">
    <location>
        <begin position="122"/>
        <end position="129"/>
    </location>
    <ligand>
        <name>ATP</name>
        <dbReference type="ChEBI" id="CHEBI:30616"/>
    </ligand>
</feature>
<dbReference type="OrthoDB" id="3176171at2759"/>
<gene>
    <name evidence="9" type="ORF">CKAN_00519800</name>
</gene>
<dbReference type="InterPro" id="IPR036961">
    <property type="entry name" value="Kinesin_motor_dom_sf"/>
</dbReference>
<proteinExistence type="inferred from homology"/>
<dbReference type="InterPro" id="IPR027640">
    <property type="entry name" value="Kinesin-like_fam"/>
</dbReference>
<dbReference type="GO" id="GO:0005874">
    <property type="term" value="C:microtubule"/>
    <property type="evidence" value="ECO:0007669"/>
    <property type="project" value="UniProtKB-KW"/>
</dbReference>
<evidence type="ECO:0000259" key="8">
    <source>
        <dbReference type="PROSITE" id="PS50067"/>
    </source>
</evidence>
<accession>A0A443NDV3</accession>
<dbReference type="InterPro" id="IPR019821">
    <property type="entry name" value="Kinesin_motor_CS"/>
</dbReference>
<name>A0A443NDV3_9MAGN</name>
<dbReference type="GO" id="GO:0005524">
    <property type="term" value="F:ATP binding"/>
    <property type="evidence" value="ECO:0007669"/>
    <property type="project" value="UniProtKB-UniRule"/>
</dbReference>
<dbReference type="GO" id="GO:0008017">
    <property type="term" value="F:microtubule binding"/>
    <property type="evidence" value="ECO:0007669"/>
    <property type="project" value="InterPro"/>
</dbReference>
<dbReference type="SUPFAM" id="SSF47781">
    <property type="entry name" value="RuvA domain 2-like"/>
    <property type="match status" value="1"/>
</dbReference>
<dbReference type="Pfam" id="PF00225">
    <property type="entry name" value="Kinesin"/>
    <property type="match status" value="1"/>
</dbReference>
<dbReference type="InterPro" id="IPR027417">
    <property type="entry name" value="P-loop_NTPase"/>
</dbReference>
<keyword evidence="4 6" id="KW-0505">Motor protein</keyword>
<dbReference type="PRINTS" id="PR00380">
    <property type="entry name" value="KINESINHEAVY"/>
</dbReference>
<dbReference type="GO" id="GO:0007018">
    <property type="term" value="P:microtubule-based movement"/>
    <property type="evidence" value="ECO:0007669"/>
    <property type="project" value="InterPro"/>
</dbReference>
<dbReference type="PROSITE" id="PS00411">
    <property type="entry name" value="KINESIN_MOTOR_1"/>
    <property type="match status" value="1"/>
</dbReference>
<dbReference type="GO" id="GO:0051231">
    <property type="term" value="P:spindle elongation"/>
    <property type="evidence" value="ECO:0007669"/>
    <property type="project" value="TreeGrafter"/>
</dbReference>
<dbReference type="Gene3D" id="3.40.850.10">
    <property type="entry name" value="Kinesin motor domain"/>
    <property type="match status" value="1"/>
</dbReference>
<protein>
    <recommendedName>
        <fullName evidence="7">Kinesin-like protein</fullName>
    </recommendedName>
</protein>
<dbReference type="GO" id="GO:0005875">
    <property type="term" value="C:microtubule associated complex"/>
    <property type="evidence" value="ECO:0007669"/>
    <property type="project" value="TreeGrafter"/>
</dbReference>
<dbReference type="EMBL" id="QPKB01000002">
    <property type="protein sequence ID" value="RWR76740.1"/>
    <property type="molecule type" value="Genomic_DNA"/>
</dbReference>
<dbReference type="FunFam" id="1.10.150.280:FF:000003">
    <property type="entry name" value="Kinesin-like protein KIN-10C"/>
    <property type="match status" value="1"/>
</dbReference>
<evidence type="ECO:0000256" key="5">
    <source>
        <dbReference type="ARBA" id="ARBA00061615"/>
    </source>
</evidence>